<dbReference type="SUPFAM" id="SSF51430">
    <property type="entry name" value="NAD(P)-linked oxidoreductase"/>
    <property type="match status" value="1"/>
</dbReference>
<keyword evidence="9" id="KW-1185">Reference proteome</keyword>
<dbReference type="InterPro" id="IPR020471">
    <property type="entry name" value="AKR"/>
</dbReference>
<comment type="caution">
    <text evidence="8">The sequence shown here is derived from an EMBL/GenBank/DDBJ whole genome shotgun (WGS) entry which is preliminary data.</text>
</comment>
<evidence type="ECO:0000256" key="5">
    <source>
        <dbReference type="ARBA" id="ARBA00047534"/>
    </source>
</evidence>
<dbReference type="FunFam" id="3.20.20.100:FF:000015">
    <property type="entry name" value="Oxidoreductase, aldo/keto reductase family"/>
    <property type="match status" value="1"/>
</dbReference>
<comment type="function">
    <text evidence="4">Catalyzes the initial reaction in the xylose utilization pathway by reducing D-xylose into xylitol. Xylose is a major component of hemicelluloses such as xylan. Most fungi utilize D-xylose via three enzymatic reactions, xylose reductase (XR), xylitol dehydrogenase (XDH), and xylulokinase, to form xylulose 5-phosphate, which enters pentose phosphate pathway.</text>
</comment>
<evidence type="ECO:0000256" key="3">
    <source>
        <dbReference type="ARBA" id="ARBA00023002"/>
    </source>
</evidence>
<feature type="domain" description="NADP-dependent oxidoreductase" evidence="7">
    <location>
        <begin position="69"/>
        <end position="309"/>
    </location>
</feature>
<proteinExistence type="inferred from homology"/>
<dbReference type="Gene3D" id="3.20.20.100">
    <property type="entry name" value="NADP-dependent oxidoreductase domain"/>
    <property type="match status" value="1"/>
</dbReference>
<dbReference type="InterPro" id="IPR036812">
    <property type="entry name" value="NAD(P)_OxRdtase_dom_sf"/>
</dbReference>
<evidence type="ECO:0000313" key="9">
    <source>
        <dbReference type="Proteomes" id="UP001220324"/>
    </source>
</evidence>
<evidence type="ECO:0000313" key="8">
    <source>
        <dbReference type="EMBL" id="KAJ5524698.1"/>
    </source>
</evidence>
<keyword evidence="3" id="KW-0560">Oxidoreductase</keyword>
<dbReference type="PROSITE" id="PS00063">
    <property type="entry name" value="ALDOKETO_REDUCTASE_3"/>
    <property type="match status" value="1"/>
</dbReference>
<dbReference type="PROSITE" id="PS00062">
    <property type="entry name" value="ALDOKETO_REDUCTASE_2"/>
    <property type="match status" value="1"/>
</dbReference>
<reference evidence="8 9" key="1">
    <citation type="journal article" date="2023" name="IMA Fungus">
        <title>Comparative genomic study of the Penicillium genus elucidates a diverse pangenome and 15 lateral gene transfer events.</title>
        <authorList>
            <person name="Petersen C."/>
            <person name="Sorensen T."/>
            <person name="Nielsen M.R."/>
            <person name="Sondergaard T.E."/>
            <person name="Sorensen J.L."/>
            <person name="Fitzpatrick D.A."/>
            <person name="Frisvad J.C."/>
            <person name="Nielsen K.L."/>
        </authorList>
    </citation>
    <scope>NUCLEOTIDE SEQUENCE [LARGE SCALE GENOMIC DNA]</scope>
    <source>
        <strain evidence="8 9">IBT 35679</strain>
    </source>
</reference>
<dbReference type="InterPro" id="IPR018170">
    <property type="entry name" value="Aldo/ket_reductase_CS"/>
</dbReference>
<name>A0AAD6CJH1_9EURO</name>
<evidence type="ECO:0000259" key="7">
    <source>
        <dbReference type="Pfam" id="PF00248"/>
    </source>
</evidence>
<dbReference type="PROSITE" id="PS00798">
    <property type="entry name" value="ALDOKETO_REDUCTASE_1"/>
    <property type="match status" value="1"/>
</dbReference>
<dbReference type="PRINTS" id="PR00069">
    <property type="entry name" value="ALDKETRDTASE"/>
</dbReference>
<gene>
    <name evidence="8" type="ORF">N7494_011348</name>
</gene>
<dbReference type="Proteomes" id="UP001220324">
    <property type="component" value="Unassembled WGS sequence"/>
</dbReference>
<dbReference type="InterPro" id="IPR023210">
    <property type="entry name" value="NADP_OxRdtase_dom"/>
</dbReference>
<dbReference type="GO" id="GO:0016491">
    <property type="term" value="F:oxidoreductase activity"/>
    <property type="evidence" value="ECO:0007669"/>
    <property type="project" value="UniProtKB-KW"/>
</dbReference>
<dbReference type="PANTHER" id="PTHR43827">
    <property type="entry name" value="2,5-DIKETO-D-GLUCONIC ACID REDUCTASE"/>
    <property type="match status" value="1"/>
</dbReference>
<evidence type="ECO:0000256" key="6">
    <source>
        <dbReference type="ARBA" id="ARBA00049485"/>
    </source>
</evidence>
<dbReference type="AlphaFoldDB" id="A0AAD6CJH1"/>
<comment type="catalytic activity">
    <reaction evidence="6">
        <text>xylitol + NAD(+) = D-xylose + NADH + H(+)</text>
        <dbReference type="Rhea" id="RHEA:27441"/>
        <dbReference type="ChEBI" id="CHEBI:15378"/>
        <dbReference type="ChEBI" id="CHEBI:17151"/>
        <dbReference type="ChEBI" id="CHEBI:53455"/>
        <dbReference type="ChEBI" id="CHEBI:57540"/>
        <dbReference type="ChEBI" id="CHEBI:57945"/>
        <dbReference type="EC" id="1.1.1.307"/>
    </reaction>
</comment>
<dbReference type="CDD" id="cd19071">
    <property type="entry name" value="AKR_AKR1-5-like"/>
    <property type="match status" value="1"/>
</dbReference>
<comment type="similarity">
    <text evidence="1">Belongs to the aldo/keto reductase family.</text>
</comment>
<dbReference type="Pfam" id="PF00248">
    <property type="entry name" value="Aldo_ket_red"/>
    <property type="match status" value="1"/>
</dbReference>
<evidence type="ECO:0000256" key="1">
    <source>
        <dbReference type="ARBA" id="ARBA00007905"/>
    </source>
</evidence>
<evidence type="ECO:0000256" key="2">
    <source>
        <dbReference type="ARBA" id="ARBA00012845"/>
    </source>
</evidence>
<accession>A0AAD6CJH1</accession>
<dbReference type="EMBL" id="JAQIZZ010000008">
    <property type="protein sequence ID" value="KAJ5524698.1"/>
    <property type="molecule type" value="Genomic_DNA"/>
</dbReference>
<protein>
    <recommendedName>
        <fullName evidence="2">D-xylose reductase [NAD(P)H]</fullName>
        <ecNumber evidence="2">1.1.1.307</ecNumber>
    </recommendedName>
</protein>
<dbReference type="PANTHER" id="PTHR43827:SF13">
    <property type="entry name" value="ALDO_KETO REDUCTASE FAMILY PROTEIN"/>
    <property type="match status" value="1"/>
</dbReference>
<evidence type="ECO:0000256" key="4">
    <source>
        <dbReference type="ARBA" id="ARBA00025065"/>
    </source>
</evidence>
<comment type="catalytic activity">
    <reaction evidence="5">
        <text>xylitol + NADP(+) = D-xylose + NADPH + H(+)</text>
        <dbReference type="Rhea" id="RHEA:27445"/>
        <dbReference type="ChEBI" id="CHEBI:15378"/>
        <dbReference type="ChEBI" id="CHEBI:17151"/>
        <dbReference type="ChEBI" id="CHEBI:53455"/>
        <dbReference type="ChEBI" id="CHEBI:57783"/>
        <dbReference type="ChEBI" id="CHEBI:58349"/>
        <dbReference type="EC" id="1.1.1.307"/>
    </reaction>
</comment>
<sequence length="323" mass="36015">MVCSRGEECFYNTETILSPIPPPTSSSIIFPVLKLEKREYDNMAYKINDLLPFPNSTEGIPRIGFGVYRSPAHQCVKSVHKALEVGYRHIDTAQFYGNEAEVGEALRSSNLSREEVFVTSKILSPAGSPEATYEKLLESVEKIGGPGGYVDLFLIHSSKSGSAGRKHLWQALEKLQAEGKAKSIGVSNFGVHHIEEMKSYAKVWPPQVNQIELHPWCQQRTIDAYCKKNGIIVEAYSPIVRNYKANDPTLVEVAQKYNKSTQQVLIRYALQKQWVPLPKTDNPDRIAANADVFDFQLQAEDMEILDSLDQGDAGAIVEAVANE</sequence>
<dbReference type="EC" id="1.1.1.307" evidence="2"/>
<organism evidence="8 9">
    <name type="scientific">Penicillium frequentans</name>
    <dbReference type="NCBI Taxonomy" id="3151616"/>
    <lineage>
        <taxon>Eukaryota</taxon>
        <taxon>Fungi</taxon>
        <taxon>Dikarya</taxon>
        <taxon>Ascomycota</taxon>
        <taxon>Pezizomycotina</taxon>
        <taxon>Eurotiomycetes</taxon>
        <taxon>Eurotiomycetidae</taxon>
        <taxon>Eurotiales</taxon>
        <taxon>Aspergillaceae</taxon>
        <taxon>Penicillium</taxon>
    </lineage>
</organism>